<dbReference type="Proteomes" id="UP000265520">
    <property type="component" value="Unassembled WGS sequence"/>
</dbReference>
<proteinExistence type="predicted"/>
<accession>A0A392N2J2</accession>
<keyword evidence="2" id="KW-1185">Reference proteome</keyword>
<protein>
    <submittedName>
        <fullName evidence="1">Vam6/Vps39-like protein</fullName>
    </submittedName>
</protein>
<name>A0A392N2J2_9FABA</name>
<feature type="non-terminal residue" evidence="1">
    <location>
        <position position="1"/>
    </location>
</feature>
<dbReference type="PANTHER" id="PTHR12894:SF27">
    <property type="entry name" value="TRANSFORMING GROWTH FACTOR-BETA RECEPTOR-ASSOCIATED PROTEIN 1"/>
    <property type="match status" value="1"/>
</dbReference>
<reference evidence="1 2" key="1">
    <citation type="journal article" date="2018" name="Front. Plant Sci.">
        <title>Red Clover (Trifolium pratense) and Zigzag Clover (T. medium) - A Picture of Genomic Similarities and Differences.</title>
        <authorList>
            <person name="Dluhosova J."/>
            <person name="Istvanek J."/>
            <person name="Nedelnik J."/>
            <person name="Repkova J."/>
        </authorList>
    </citation>
    <scope>NUCLEOTIDE SEQUENCE [LARGE SCALE GENOMIC DNA]</scope>
    <source>
        <strain evidence="2">cv. 10/8</strain>
        <tissue evidence="1">Leaf</tissue>
    </source>
</reference>
<comment type="caution">
    <text evidence="1">The sequence shown here is derived from an EMBL/GenBank/DDBJ whole genome shotgun (WGS) entry which is preliminary data.</text>
</comment>
<dbReference type="GO" id="GO:0016020">
    <property type="term" value="C:membrane"/>
    <property type="evidence" value="ECO:0007669"/>
    <property type="project" value="TreeGrafter"/>
</dbReference>
<dbReference type="GO" id="GO:0034058">
    <property type="term" value="P:endosomal vesicle fusion"/>
    <property type="evidence" value="ECO:0007669"/>
    <property type="project" value="TreeGrafter"/>
</dbReference>
<organism evidence="1 2">
    <name type="scientific">Trifolium medium</name>
    <dbReference type="NCBI Taxonomy" id="97028"/>
    <lineage>
        <taxon>Eukaryota</taxon>
        <taxon>Viridiplantae</taxon>
        <taxon>Streptophyta</taxon>
        <taxon>Embryophyta</taxon>
        <taxon>Tracheophyta</taxon>
        <taxon>Spermatophyta</taxon>
        <taxon>Magnoliopsida</taxon>
        <taxon>eudicotyledons</taxon>
        <taxon>Gunneridae</taxon>
        <taxon>Pentapetalae</taxon>
        <taxon>rosids</taxon>
        <taxon>fabids</taxon>
        <taxon>Fabales</taxon>
        <taxon>Fabaceae</taxon>
        <taxon>Papilionoideae</taxon>
        <taxon>50 kb inversion clade</taxon>
        <taxon>NPAAA clade</taxon>
        <taxon>Hologalegina</taxon>
        <taxon>IRL clade</taxon>
        <taxon>Trifolieae</taxon>
        <taxon>Trifolium</taxon>
    </lineage>
</organism>
<dbReference type="GO" id="GO:0005737">
    <property type="term" value="C:cytoplasm"/>
    <property type="evidence" value="ECO:0007669"/>
    <property type="project" value="TreeGrafter"/>
</dbReference>
<dbReference type="PANTHER" id="PTHR12894">
    <property type="entry name" value="CNH DOMAIN CONTAINING"/>
    <property type="match status" value="1"/>
</dbReference>
<dbReference type="AlphaFoldDB" id="A0A392N2J2"/>
<dbReference type="EMBL" id="LXQA010024358">
    <property type="protein sequence ID" value="MCH93188.1"/>
    <property type="molecule type" value="Genomic_DNA"/>
</dbReference>
<dbReference type="InterPro" id="IPR032914">
    <property type="entry name" value="Vam6/VPS39/TRAP1"/>
</dbReference>
<evidence type="ECO:0000313" key="1">
    <source>
        <dbReference type="EMBL" id="MCH93188.1"/>
    </source>
</evidence>
<feature type="non-terminal residue" evidence="1">
    <location>
        <position position="172"/>
    </location>
</feature>
<evidence type="ECO:0000313" key="2">
    <source>
        <dbReference type="Proteomes" id="UP000265520"/>
    </source>
</evidence>
<sequence length="172" mass="19265">AAGNFEEALSLCKLLPPEDSNLRAAKEGSIHIRYAHYLFDNDSYEESMEHFLASQVDITHVLSLYTSIILPKTTIVHDPDKLDIFGDAMPLSRGSSAMSDDMEPSPELDDNAELESKKMSHNMLMALIKYLQKKRPSIIEKATAEVTEEVVFDAVGNNFASNNSNRFKKINK</sequence>
<dbReference type="GO" id="GO:0006914">
    <property type="term" value="P:autophagy"/>
    <property type="evidence" value="ECO:0007669"/>
    <property type="project" value="TreeGrafter"/>
</dbReference>